<reference evidence="8" key="1">
    <citation type="journal article" date="2019" name="Int. J. Syst. Evol. Microbiol.">
        <title>The Global Catalogue of Microorganisms (GCM) 10K type strain sequencing project: providing services to taxonomists for standard genome sequencing and annotation.</title>
        <authorList>
            <consortium name="The Broad Institute Genomics Platform"/>
            <consortium name="The Broad Institute Genome Sequencing Center for Infectious Disease"/>
            <person name="Wu L."/>
            <person name="Ma J."/>
        </authorList>
    </citation>
    <scope>NUCLEOTIDE SEQUENCE [LARGE SCALE GENOMIC DNA]</scope>
    <source>
        <strain evidence="8">CECT 7956</strain>
    </source>
</reference>
<keyword evidence="2 5" id="KW-0812">Transmembrane</keyword>
<feature type="transmembrane region" description="Helical" evidence="5">
    <location>
        <begin position="12"/>
        <end position="33"/>
    </location>
</feature>
<keyword evidence="3 5" id="KW-1133">Transmembrane helix</keyword>
<dbReference type="InterPro" id="IPR011701">
    <property type="entry name" value="MFS"/>
</dbReference>
<keyword evidence="4 5" id="KW-0472">Membrane</keyword>
<dbReference type="Proteomes" id="UP001595616">
    <property type="component" value="Unassembled WGS sequence"/>
</dbReference>
<protein>
    <submittedName>
        <fullName evidence="7">MFS transporter</fullName>
    </submittedName>
</protein>
<feature type="transmembrane region" description="Helical" evidence="5">
    <location>
        <begin position="311"/>
        <end position="331"/>
    </location>
</feature>
<evidence type="ECO:0000256" key="3">
    <source>
        <dbReference type="ARBA" id="ARBA00022989"/>
    </source>
</evidence>
<accession>A0ABV7YZ81</accession>
<organism evidence="7 8">
    <name type="scientific">Lacihabitans lacunae</name>
    <dbReference type="NCBI Taxonomy" id="1028214"/>
    <lineage>
        <taxon>Bacteria</taxon>
        <taxon>Pseudomonadati</taxon>
        <taxon>Bacteroidota</taxon>
        <taxon>Cytophagia</taxon>
        <taxon>Cytophagales</taxon>
        <taxon>Leadbetterellaceae</taxon>
        <taxon>Lacihabitans</taxon>
    </lineage>
</organism>
<feature type="domain" description="Major facilitator superfamily (MFS) profile" evidence="6">
    <location>
        <begin position="12"/>
        <end position="399"/>
    </location>
</feature>
<evidence type="ECO:0000313" key="7">
    <source>
        <dbReference type="EMBL" id="MFC3812474.1"/>
    </source>
</evidence>
<dbReference type="Pfam" id="PF07690">
    <property type="entry name" value="MFS_1"/>
    <property type="match status" value="1"/>
</dbReference>
<dbReference type="InterPro" id="IPR036259">
    <property type="entry name" value="MFS_trans_sf"/>
</dbReference>
<dbReference type="PANTHER" id="PTHR23508:SF10">
    <property type="entry name" value="CARBOXYLIC ACID TRANSPORTER PROTEIN HOMOLOG"/>
    <property type="match status" value="1"/>
</dbReference>
<dbReference type="Gene3D" id="1.20.1250.20">
    <property type="entry name" value="MFS general substrate transporter like domains"/>
    <property type="match status" value="2"/>
</dbReference>
<feature type="transmembrane region" description="Helical" evidence="5">
    <location>
        <begin position="139"/>
        <end position="158"/>
    </location>
</feature>
<proteinExistence type="predicted"/>
<feature type="transmembrane region" description="Helical" evidence="5">
    <location>
        <begin position="285"/>
        <end position="305"/>
    </location>
</feature>
<dbReference type="InterPro" id="IPR020846">
    <property type="entry name" value="MFS_dom"/>
</dbReference>
<keyword evidence="8" id="KW-1185">Reference proteome</keyword>
<feature type="transmembrane region" description="Helical" evidence="5">
    <location>
        <begin position="217"/>
        <end position="238"/>
    </location>
</feature>
<evidence type="ECO:0000256" key="5">
    <source>
        <dbReference type="SAM" id="Phobius"/>
    </source>
</evidence>
<feature type="transmembrane region" description="Helical" evidence="5">
    <location>
        <begin position="343"/>
        <end position="362"/>
    </location>
</feature>
<feature type="transmembrane region" description="Helical" evidence="5">
    <location>
        <begin position="106"/>
        <end position="127"/>
    </location>
</feature>
<comment type="subcellular location">
    <subcellularLocation>
        <location evidence="1">Membrane</location>
        <topology evidence="1">Multi-pass membrane protein</topology>
    </subcellularLocation>
</comment>
<evidence type="ECO:0000256" key="1">
    <source>
        <dbReference type="ARBA" id="ARBA00004141"/>
    </source>
</evidence>
<dbReference type="PROSITE" id="PS50850">
    <property type="entry name" value="MFS"/>
    <property type="match status" value="1"/>
</dbReference>
<dbReference type="EMBL" id="JBHRYQ010000001">
    <property type="protein sequence ID" value="MFC3812474.1"/>
    <property type="molecule type" value="Genomic_DNA"/>
</dbReference>
<dbReference type="SUPFAM" id="SSF103473">
    <property type="entry name" value="MFS general substrate transporter"/>
    <property type="match status" value="1"/>
</dbReference>
<comment type="caution">
    <text evidence="7">The sequence shown here is derived from an EMBL/GenBank/DDBJ whole genome shotgun (WGS) entry which is preliminary data.</text>
</comment>
<evidence type="ECO:0000259" key="6">
    <source>
        <dbReference type="PROSITE" id="PS50850"/>
    </source>
</evidence>
<name>A0ABV7YZ81_9BACT</name>
<dbReference type="RefSeq" id="WP_379839354.1">
    <property type="nucleotide sequence ID" value="NZ_JBHRYQ010000001.1"/>
</dbReference>
<feature type="transmembrane region" description="Helical" evidence="5">
    <location>
        <begin position="374"/>
        <end position="395"/>
    </location>
</feature>
<sequence>MNTIFRKKEYLIVLIAALGYFVDAYDLILFVVIRKASLIDLGISEQNLSQIGLSLFNTQMVGTFLGGIFFGILGDKKGRLSVLFGSILVYSVANLLNSQVQELWQYYALRFIAGFGLAGELGAGITLVSEVMPQKYRGYGTAIVAATGAAGAFAAGLLGDITPWRYSYFIGGSMGLLLLFLRVNSFESSLFKSAKSSNKKHGDFLSLFTNSDKRKRYLSSIMISLPIFFTITILMQLAPEVAVQLGIKEEISSGKAVMLVYLGLTLGDLSSGLISQYLSNRKRTIQYFLLFGLAIILFHLNSHGINKETLYITYVLLGLGAGYWVSLITLAAEQFGTNLRATVATTIPNFARGAVVPIAIFYQWTIDQFQLSTLHAATVTGVICFILAFTATFFIKDTFHKNLDYLD</sequence>
<evidence type="ECO:0000256" key="2">
    <source>
        <dbReference type="ARBA" id="ARBA00022692"/>
    </source>
</evidence>
<evidence type="ECO:0000256" key="4">
    <source>
        <dbReference type="ARBA" id="ARBA00023136"/>
    </source>
</evidence>
<evidence type="ECO:0000313" key="8">
    <source>
        <dbReference type="Proteomes" id="UP001595616"/>
    </source>
</evidence>
<feature type="transmembrane region" description="Helical" evidence="5">
    <location>
        <begin position="53"/>
        <end position="73"/>
    </location>
</feature>
<feature type="transmembrane region" description="Helical" evidence="5">
    <location>
        <begin position="164"/>
        <end position="183"/>
    </location>
</feature>
<dbReference type="PANTHER" id="PTHR23508">
    <property type="entry name" value="CARBOXYLIC ACID TRANSPORTER PROTEIN HOMOLOG"/>
    <property type="match status" value="1"/>
</dbReference>
<feature type="transmembrane region" description="Helical" evidence="5">
    <location>
        <begin position="80"/>
        <end position="100"/>
    </location>
</feature>
<gene>
    <name evidence="7" type="ORF">ACFOOI_17575</name>
</gene>